<dbReference type="InterPro" id="IPR009797">
    <property type="entry name" value="DUF1367"/>
</dbReference>
<dbReference type="RefSeq" id="WP_045137542.1">
    <property type="nucleotide sequence ID" value="NZ_CP039377.1"/>
</dbReference>
<accession>A0A0D8LBG4</accession>
<evidence type="ECO:0000313" key="1">
    <source>
        <dbReference type="EMBL" id="KJF79320.1"/>
    </source>
</evidence>
<dbReference type="Pfam" id="PF07105">
    <property type="entry name" value="DUF1367"/>
    <property type="match status" value="1"/>
</dbReference>
<gene>
    <name evidence="1" type="ORF">UA45_00245</name>
</gene>
<dbReference type="Proteomes" id="UP000032582">
    <property type="component" value="Unassembled WGS sequence"/>
</dbReference>
<reference evidence="1 2" key="1">
    <citation type="submission" date="2015-02" db="EMBL/GenBank/DDBJ databases">
        <title>Whole genome shotgun sequencing of cultured foodborne pathogen.</title>
        <authorList>
            <person name="Timme R."/>
            <person name="Allard M.W."/>
            <person name="Strain E."/>
            <person name="Evans P.S."/>
            <person name="Brown E."/>
        </authorList>
    </citation>
    <scope>NUCLEOTIDE SEQUENCE [LARGE SCALE GENOMIC DNA]</scope>
    <source>
        <strain evidence="1 2">GCSL-TSO-24</strain>
    </source>
</reference>
<evidence type="ECO:0000313" key="2">
    <source>
        <dbReference type="Proteomes" id="UP000032582"/>
    </source>
</evidence>
<comment type="caution">
    <text evidence="1">The sequence shown here is derived from an EMBL/GenBank/DDBJ whole genome shotgun (WGS) entry which is preliminary data.</text>
</comment>
<dbReference type="EMBL" id="JZSH01000001">
    <property type="protein sequence ID" value="KJF79320.1"/>
    <property type="molecule type" value="Genomic_DNA"/>
</dbReference>
<protein>
    <submittedName>
        <fullName evidence="1">Bacteriophage protein</fullName>
    </submittedName>
</protein>
<dbReference type="PATRIC" id="fig|582.24.peg.74"/>
<sequence length="197" mass="22441">MAQHSFIKLPNDTLAPANPAARDYLHSKVKCGDVLSADFKKARNPRFHRKYFALLNLGYEYWEPVGGTISPEEKELVRGYVKFLAYYTDNDDALQSAADAYLDDVAQKRAQNITATKSFDAFRSWAIEQSGQYDTYEMPDGSLRRVAKSISFAKMDDLQFGELYKSTLDVLWNFILYRNFSTQQAAENAAAQLLDFT</sequence>
<organism evidence="1 2">
    <name type="scientific">Morganella morganii</name>
    <name type="common">Proteus morganii</name>
    <dbReference type="NCBI Taxonomy" id="582"/>
    <lineage>
        <taxon>Bacteria</taxon>
        <taxon>Pseudomonadati</taxon>
        <taxon>Pseudomonadota</taxon>
        <taxon>Gammaproteobacteria</taxon>
        <taxon>Enterobacterales</taxon>
        <taxon>Morganellaceae</taxon>
        <taxon>Morganella</taxon>
    </lineage>
</organism>
<dbReference type="AlphaFoldDB" id="A0A0D8LBG4"/>
<name>A0A0D8LBG4_MORMO</name>
<proteinExistence type="predicted"/>